<keyword evidence="7 9" id="KW-0862">Zinc</keyword>
<comment type="caution">
    <text evidence="12">The sequence shown here is derived from an EMBL/GenBank/DDBJ whole genome shotgun (WGS) entry which is preliminary data.</text>
</comment>
<evidence type="ECO:0000256" key="9">
    <source>
        <dbReference type="RuleBase" id="RU361240"/>
    </source>
</evidence>
<protein>
    <recommendedName>
        <fullName evidence="9">Peptide hydrolase</fullName>
        <ecNumber evidence="9">3.4.-.-</ecNumber>
    </recommendedName>
</protein>
<keyword evidence="4 9" id="KW-0479">Metal-binding</keyword>
<evidence type="ECO:0000313" key="12">
    <source>
        <dbReference type="EMBL" id="CAE6476445.1"/>
    </source>
</evidence>
<evidence type="ECO:0000256" key="5">
    <source>
        <dbReference type="ARBA" id="ARBA00022729"/>
    </source>
</evidence>
<feature type="domain" description="DUF6606" evidence="11">
    <location>
        <begin position="3"/>
        <end position="156"/>
    </location>
</feature>
<sequence>MDFEVFEVQPPTANVMSKPGKLVRPYPWPAVRIPNDIASNSDFTGEVANFLVQMDADMLDESAASTKRAGSTIDEVRDSAHPHFIANLFIGILRGLGESIEPNRVIKRVADEVCWKSAFKPWRRSPLWLVIRVVMQTSLVPKSYKNFMIYFLCQILRSCLKVPEFSGELLYARRIKIARRIDKVQASIPAVLAPIVENYFQTAQNTLQEQWNQIQSDQAHRLDWKPESLDIKGATEPSIPTLYPYLQSVCDRVVTSPRPHKPNFGPSNPLDERVSLYPDVIPQSQLISIAGGKGGITVSQFNHSWPQKSIIAKFNGASTDAGAVIFGCHIDSINLLDPSKGRAPGADDNGTGTVNLIEVFRALIAASFSPARPIEFHFYVGEEGGLLGSQDVSTKYQTDGKAVYAMINLDMTGYVAPGTNEAIALVNDNVDPGLTAYLRSLISIYCSIPAAETKCGYACSDHASWSSKGYPAAFPFEEFAKLVTAAAVELGTVD</sequence>
<keyword evidence="2" id="KW-0031">Aminopeptidase</keyword>
<dbReference type="GO" id="GO:0046872">
    <property type="term" value="F:metal ion binding"/>
    <property type="evidence" value="ECO:0007669"/>
    <property type="project" value="UniProtKB-KW"/>
</dbReference>
<reference evidence="12" key="1">
    <citation type="submission" date="2021-01" db="EMBL/GenBank/DDBJ databases">
        <authorList>
            <person name="Kaushik A."/>
        </authorList>
    </citation>
    <scope>NUCLEOTIDE SEQUENCE</scope>
    <source>
        <strain evidence="12">AG6-10EEA</strain>
    </source>
</reference>
<feature type="domain" description="Peptidase M28" evidence="10">
    <location>
        <begin position="310"/>
        <end position="475"/>
    </location>
</feature>
<dbReference type="GO" id="GO:0006508">
    <property type="term" value="P:proteolysis"/>
    <property type="evidence" value="ECO:0007669"/>
    <property type="project" value="UniProtKB-KW"/>
</dbReference>
<evidence type="ECO:0000256" key="1">
    <source>
        <dbReference type="ARBA" id="ARBA00001947"/>
    </source>
</evidence>
<name>A0A8H3CCD3_9AGAM</name>
<keyword evidence="6 9" id="KW-0378">Hydrolase</keyword>
<keyword evidence="5" id="KW-0732">Signal</keyword>
<dbReference type="EMBL" id="CAJMXA010002131">
    <property type="protein sequence ID" value="CAE6476445.1"/>
    <property type="molecule type" value="Genomic_DNA"/>
</dbReference>
<evidence type="ECO:0000256" key="2">
    <source>
        <dbReference type="ARBA" id="ARBA00022438"/>
    </source>
</evidence>
<evidence type="ECO:0000256" key="7">
    <source>
        <dbReference type="ARBA" id="ARBA00022833"/>
    </source>
</evidence>
<dbReference type="Pfam" id="PF04389">
    <property type="entry name" value="Peptidase_M28"/>
    <property type="match status" value="1"/>
</dbReference>
<proteinExistence type="inferred from homology"/>
<comment type="cofactor">
    <cofactor evidence="1">
        <name>Zn(2+)</name>
        <dbReference type="ChEBI" id="CHEBI:29105"/>
    </cofactor>
</comment>
<dbReference type="EC" id="3.4.-.-" evidence="9"/>
<evidence type="ECO:0000256" key="8">
    <source>
        <dbReference type="ARBA" id="ARBA00043962"/>
    </source>
</evidence>
<dbReference type="Proteomes" id="UP000663853">
    <property type="component" value="Unassembled WGS sequence"/>
</dbReference>
<organism evidence="12 13">
    <name type="scientific">Rhizoctonia solani</name>
    <dbReference type="NCBI Taxonomy" id="456999"/>
    <lineage>
        <taxon>Eukaryota</taxon>
        <taxon>Fungi</taxon>
        <taxon>Dikarya</taxon>
        <taxon>Basidiomycota</taxon>
        <taxon>Agaricomycotina</taxon>
        <taxon>Agaricomycetes</taxon>
        <taxon>Cantharellales</taxon>
        <taxon>Ceratobasidiaceae</taxon>
        <taxon>Rhizoctonia</taxon>
    </lineage>
</organism>
<dbReference type="InterPro" id="IPR007484">
    <property type="entry name" value="Peptidase_M28"/>
</dbReference>
<comment type="similarity">
    <text evidence="8">Belongs to the peptidase M28 family. M28E subfamily.</text>
</comment>
<evidence type="ECO:0000256" key="3">
    <source>
        <dbReference type="ARBA" id="ARBA00022670"/>
    </source>
</evidence>
<dbReference type="AlphaFoldDB" id="A0A8H3CCD3"/>
<gene>
    <name evidence="12" type="ORF">RDB_LOCUS81678</name>
</gene>
<evidence type="ECO:0000313" key="13">
    <source>
        <dbReference type="Proteomes" id="UP000663853"/>
    </source>
</evidence>
<keyword evidence="3 9" id="KW-0645">Protease</keyword>
<evidence type="ECO:0000256" key="6">
    <source>
        <dbReference type="ARBA" id="ARBA00022801"/>
    </source>
</evidence>
<dbReference type="GO" id="GO:0008235">
    <property type="term" value="F:metalloexopeptidase activity"/>
    <property type="evidence" value="ECO:0007669"/>
    <property type="project" value="InterPro"/>
</dbReference>
<dbReference type="PROSITE" id="PS00018">
    <property type="entry name" value="EF_HAND_1"/>
    <property type="match status" value="1"/>
</dbReference>
<evidence type="ECO:0000256" key="4">
    <source>
        <dbReference type="ARBA" id="ARBA00022723"/>
    </source>
</evidence>
<accession>A0A8H3CCD3</accession>
<dbReference type="PANTHER" id="PTHR12147">
    <property type="entry name" value="METALLOPEPTIDASE M28 FAMILY MEMBER"/>
    <property type="match status" value="1"/>
</dbReference>
<dbReference type="GO" id="GO:0004177">
    <property type="term" value="F:aminopeptidase activity"/>
    <property type="evidence" value="ECO:0007669"/>
    <property type="project" value="UniProtKB-KW"/>
</dbReference>
<dbReference type="InterPro" id="IPR018247">
    <property type="entry name" value="EF_Hand_1_Ca_BS"/>
</dbReference>
<dbReference type="Gene3D" id="3.40.630.10">
    <property type="entry name" value="Zn peptidases"/>
    <property type="match status" value="1"/>
</dbReference>
<evidence type="ECO:0000259" key="10">
    <source>
        <dbReference type="Pfam" id="PF04389"/>
    </source>
</evidence>
<dbReference type="InterPro" id="IPR045175">
    <property type="entry name" value="M28_fam"/>
</dbReference>
<dbReference type="PANTHER" id="PTHR12147:SF56">
    <property type="entry name" value="AMINOPEPTIDASE YDR415C-RELATED"/>
    <property type="match status" value="1"/>
</dbReference>
<dbReference type="SUPFAM" id="SSF53187">
    <property type="entry name" value="Zn-dependent exopeptidases"/>
    <property type="match status" value="1"/>
</dbReference>
<dbReference type="InterPro" id="IPR046541">
    <property type="entry name" value="DUF6606"/>
</dbReference>
<dbReference type="Pfam" id="PF20255">
    <property type="entry name" value="DUF6606"/>
    <property type="match status" value="1"/>
</dbReference>
<evidence type="ECO:0000259" key="11">
    <source>
        <dbReference type="Pfam" id="PF20255"/>
    </source>
</evidence>